<dbReference type="UniPathway" id="UPA00070">
    <property type="reaction ID" value="UER00120"/>
</dbReference>
<keyword evidence="5 7" id="KW-0456">Lyase</keyword>
<dbReference type="GO" id="GO:0005829">
    <property type="term" value="C:cytosol"/>
    <property type="evidence" value="ECO:0007669"/>
    <property type="project" value="TreeGrafter"/>
</dbReference>
<keyword evidence="3 7" id="KW-0210">Decarboxylase</keyword>
<feature type="binding site" evidence="7 9">
    <location>
        <position position="112"/>
    </location>
    <ligand>
        <name>substrate</name>
    </ligand>
</feature>
<comment type="pathway">
    <text evidence="2 7 10">Pyrimidine metabolism; UMP biosynthesis via de novo pathway; UMP from orotate: step 2/2.</text>
</comment>
<feature type="binding site" evidence="7 9">
    <location>
        <position position="173"/>
    </location>
    <ligand>
        <name>substrate</name>
    </ligand>
</feature>
<evidence type="ECO:0000256" key="7">
    <source>
        <dbReference type="HAMAP-Rule" id="MF_01200"/>
    </source>
</evidence>
<dbReference type="InterPro" id="IPR047596">
    <property type="entry name" value="OMPdecase_bac"/>
</dbReference>
<feature type="binding site" evidence="7 9">
    <location>
        <position position="202"/>
    </location>
    <ligand>
        <name>substrate</name>
    </ligand>
</feature>
<evidence type="ECO:0000256" key="10">
    <source>
        <dbReference type="RuleBase" id="RU000512"/>
    </source>
</evidence>
<accession>A0A7C2VHQ4</accession>
<evidence type="ECO:0000256" key="4">
    <source>
        <dbReference type="ARBA" id="ARBA00022975"/>
    </source>
</evidence>
<sequence>MAKLCVALDTNLPQALELVKSLRGYPLIFKIGYKLFISHHRAITDKVKENGFELFLDLKLHDIPNTVKDGILSAKDLGADYLTVHLSSGKEALSQAVSSKGKLKLLGVSLLTSLEKEDIKEMGVCLERYEYVLNLVIKGAEAGVDGVVCSGHEARMIREKMPVGFLIVVPGIRLEGEPRDDQKRVVSIEEALEAGADILVMGRSVLRAENPIKKVEEILLRIT</sequence>
<reference evidence="12" key="1">
    <citation type="journal article" date="2020" name="mSystems">
        <title>Genome- and Community-Level Interaction Insights into Carbon Utilization and Element Cycling Functions of Hydrothermarchaeota in Hydrothermal Sediment.</title>
        <authorList>
            <person name="Zhou Z."/>
            <person name="Liu Y."/>
            <person name="Xu W."/>
            <person name="Pan J."/>
            <person name="Luo Z.H."/>
            <person name="Li M."/>
        </authorList>
    </citation>
    <scope>NUCLEOTIDE SEQUENCE [LARGE SCALE GENOMIC DNA]</scope>
    <source>
        <strain evidence="12">SpSt-132</strain>
    </source>
</reference>
<dbReference type="SUPFAM" id="SSF51366">
    <property type="entry name" value="Ribulose-phoshate binding barrel"/>
    <property type="match status" value="1"/>
</dbReference>
<dbReference type="CDD" id="cd04725">
    <property type="entry name" value="OMP_decarboxylase_like"/>
    <property type="match status" value="1"/>
</dbReference>
<dbReference type="InterPro" id="IPR018089">
    <property type="entry name" value="OMPdecase_AS"/>
</dbReference>
<evidence type="ECO:0000313" key="12">
    <source>
        <dbReference type="EMBL" id="HEW46156.1"/>
    </source>
</evidence>
<evidence type="ECO:0000256" key="6">
    <source>
        <dbReference type="ARBA" id="ARBA00049157"/>
    </source>
</evidence>
<evidence type="ECO:0000259" key="11">
    <source>
        <dbReference type="SMART" id="SM00934"/>
    </source>
</evidence>
<evidence type="ECO:0000256" key="5">
    <source>
        <dbReference type="ARBA" id="ARBA00023239"/>
    </source>
</evidence>
<feature type="binding site" evidence="7 9">
    <location>
        <position position="203"/>
    </location>
    <ligand>
        <name>substrate</name>
    </ligand>
</feature>
<dbReference type="GO" id="GO:0044205">
    <property type="term" value="P:'de novo' UMP biosynthetic process"/>
    <property type="evidence" value="ECO:0007669"/>
    <property type="project" value="UniProtKB-UniRule"/>
</dbReference>
<dbReference type="InterPro" id="IPR013785">
    <property type="entry name" value="Aldolase_TIM"/>
</dbReference>
<dbReference type="Pfam" id="PF00215">
    <property type="entry name" value="OMPdecase"/>
    <property type="match status" value="1"/>
</dbReference>
<comment type="subunit">
    <text evidence="7">Homodimer.</text>
</comment>
<feature type="domain" description="Orotidine 5'-phosphate decarboxylase" evidence="11">
    <location>
        <begin position="3"/>
        <end position="218"/>
    </location>
</feature>
<evidence type="ECO:0000256" key="1">
    <source>
        <dbReference type="ARBA" id="ARBA00002356"/>
    </source>
</evidence>
<feature type="active site" description="For OMPdecase activity" evidence="8">
    <location>
        <position position="57"/>
    </location>
</feature>
<feature type="active site" description="Proton donor" evidence="7">
    <location>
        <position position="59"/>
    </location>
</feature>
<evidence type="ECO:0000256" key="3">
    <source>
        <dbReference type="ARBA" id="ARBA00022793"/>
    </source>
</evidence>
<protein>
    <recommendedName>
        <fullName evidence="7">Orotidine 5'-phosphate decarboxylase</fullName>
        <ecNumber evidence="7">4.1.1.23</ecNumber>
    </recommendedName>
    <alternativeName>
        <fullName evidence="7">OMP decarboxylase</fullName>
        <shortName evidence="7">OMPDCase</shortName>
        <shortName evidence="7">OMPdecase</shortName>
    </alternativeName>
</protein>
<name>A0A7C2VHQ4_9AQUI</name>
<gene>
    <name evidence="7" type="primary">pyrF</name>
    <name evidence="12" type="ORF">ENO47_05750</name>
</gene>
<dbReference type="SMART" id="SM00934">
    <property type="entry name" value="OMPdecase"/>
    <property type="match status" value="1"/>
</dbReference>
<dbReference type="EMBL" id="DSFP01000049">
    <property type="protein sequence ID" value="HEW46156.1"/>
    <property type="molecule type" value="Genomic_DNA"/>
</dbReference>
<evidence type="ECO:0000256" key="9">
    <source>
        <dbReference type="PIRSR" id="PIRSR614732-2"/>
    </source>
</evidence>
<proteinExistence type="inferred from homology"/>
<comment type="similarity">
    <text evidence="7">Belongs to the OMP decarboxylase family. Type 1 subfamily.</text>
</comment>
<dbReference type="GO" id="GO:0006207">
    <property type="term" value="P:'de novo' pyrimidine nucleobase biosynthetic process"/>
    <property type="evidence" value="ECO:0007669"/>
    <property type="project" value="InterPro"/>
</dbReference>
<dbReference type="NCBIfam" id="TIGR01740">
    <property type="entry name" value="pyrF"/>
    <property type="match status" value="1"/>
</dbReference>
<feature type="binding site" evidence="7">
    <location>
        <begin position="57"/>
        <end position="66"/>
    </location>
    <ligand>
        <name>substrate</name>
    </ligand>
</feature>
<comment type="caution">
    <text evidence="12">The sequence shown here is derived from an EMBL/GenBank/DDBJ whole genome shotgun (WGS) entry which is preliminary data.</text>
</comment>
<dbReference type="NCBIfam" id="NF001273">
    <property type="entry name" value="PRK00230.1"/>
    <property type="match status" value="1"/>
</dbReference>
<feature type="binding site" evidence="7 9">
    <location>
        <position position="182"/>
    </location>
    <ligand>
        <name>substrate</name>
    </ligand>
</feature>
<dbReference type="PANTHER" id="PTHR32119">
    <property type="entry name" value="OROTIDINE 5'-PHOSPHATE DECARBOXYLASE"/>
    <property type="match status" value="1"/>
</dbReference>
<comment type="catalytic activity">
    <reaction evidence="6 7 10">
        <text>orotidine 5'-phosphate + H(+) = UMP + CO2</text>
        <dbReference type="Rhea" id="RHEA:11596"/>
        <dbReference type="ChEBI" id="CHEBI:15378"/>
        <dbReference type="ChEBI" id="CHEBI:16526"/>
        <dbReference type="ChEBI" id="CHEBI:57538"/>
        <dbReference type="ChEBI" id="CHEBI:57865"/>
        <dbReference type="EC" id="4.1.1.23"/>
    </reaction>
</comment>
<feature type="binding site" evidence="7 9">
    <location>
        <position position="30"/>
    </location>
    <ligand>
        <name>substrate</name>
    </ligand>
</feature>
<feature type="active site" description="For OMPdecase activity" evidence="8">
    <location>
        <position position="59"/>
    </location>
</feature>
<dbReference type="HAMAP" id="MF_01200_B">
    <property type="entry name" value="OMPdecase_type1_B"/>
    <property type="match status" value="1"/>
</dbReference>
<dbReference type="InterPro" id="IPR011060">
    <property type="entry name" value="RibuloseP-bd_barrel"/>
</dbReference>
<evidence type="ECO:0000256" key="8">
    <source>
        <dbReference type="PIRSR" id="PIRSR614732-1"/>
    </source>
</evidence>
<dbReference type="PROSITE" id="PS00156">
    <property type="entry name" value="OMPDECASE"/>
    <property type="match status" value="1"/>
</dbReference>
<organism evidence="12">
    <name type="scientific">Hydrogenobacter sp</name>
    <dbReference type="NCBI Taxonomy" id="2152829"/>
    <lineage>
        <taxon>Bacteria</taxon>
        <taxon>Pseudomonadati</taxon>
        <taxon>Aquificota</taxon>
        <taxon>Aquificia</taxon>
        <taxon>Aquificales</taxon>
        <taxon>Aquificaceae</taxon>
        <taxon>Hydrogenobacter</taxon>
    </lineage>
</organism>
<dbReference type="AlphaFoldDB" id="A0A7C2VHQ4"/>
<evidence type="ECO:0000256" key="2">
    <source>
        <dbReference type="ARBA" id="ARBA00004861"/>
    </source>
</evidence>
<feature type="binding site" evidence="7 9">
    <location>
        <position position="9"/>
    </location>
    <ligand>
        <name>substrate</name>
    </ligand>
</feature>
<dbReference type="GO" id="GO:0004590">
    <property type="term" value="F:orotidine-5'-phosphate decarboxylase activity"/>
    <property type="evidence" value="ECO:0007669"/>
    <property type="project" value="UniProtKB-UniRule"/>
</dbReference>
<feature type="active site" description="For OMPdecase activity" evidence="8">
    <location>
        <position position="62"/>
    </location>
</feature>
<dbReference type="PANTHER" id="PTHR32119:SF2">
    <property type="entry name" value="OROTIDINE 5'-PHOSPHATE DECARBOXYLASE"/>
    <property type="match status" value="1"/>
</dbReference>
<keyword evidence="4 7" id="KW-0665">Pyrimidine biosynthesis</keyword>
<dbReference type="Gene3D" id="3.20.20.70">
    <property type="entry name" value="Aldolase class I"/>
    <property type="match status" value="1"/>
</dbReference>
<dbReference type="InterPro" id="IPR014732">
    <property type="entry name" value="OMPdecase"/>
</dbReference>
<dbReference type="InterPro" id="IPR001754">
    <property type="entry name" value="OMPdeCOase_dom"/>
</dbReference>
<dbReference type="EC" id="4.1.1.23" evidence="7"/>
<comment type="function">
    <text evidence="1 7">Catalyzes the decarboxylation of orotidine 5'-monophosphate (OMP) to uridine 5'-monophosphate (UMP).</text>
</comment>